<dbReference type="PROSITE" id="PS51123">
    <property type="entry name" value="OMPA_2"/>
    <property type="match status" value="1"/>
</dbReference>
<gene>
    <name evidence="7" type="ORF">MQE36_14490</name>
</gene>
<dbReference type="Gene3D" id="2.60.40.1120">
    <property type="entry name" value="Carboxypeptidase-like, regulatory domain"/>
    <property type="match status" value="1"/>
</dbReference>
<evidence type="ECO:0000256" key="4">
    <source>
        <dbReference type="PROSITE-ProRule" id="PRU00473"/>
    </source>
</evidence>
<dbReference type="InterPro" id="IPR008969">
    <property type="entry name" value="CarboxyPept-like_regulatory"/>
</dbReference>
<dbReference type="Proteomes" id="UP000829476">
    <property type="component" value="Chromosome"/>
</dbReference>
<dbReference type="InterPro" id="IPR011659">
    <property type="entry name" value="WD40"/>
</dbReference>
<dbReference type="SUPFAM" id="SSF49464">
    <property type="entry name" value="Carboxypeptidase regulatory domain-like"/>
    <property type="match status" value="1"/>
</dbReference>
<evidence type="ECO:0000259" key="6">
    <source>
        <dbReference type="PROSITE" id="PS51123"/>
    </source>
</evidence>
<keyword evidence="2 4" id="KW-0472">Membrane</keyword>
<dbReference type="CDD" id="cd07185">
    <property type="entry name" value="OmpA_C-like"/>
    <property type="match status" value="1"/>
</dbReference>
<dbReference type="PRINTS" id="PR01021">
    <property type="entry name" value="OMPADOMAIN"/>
</dbReference>
<dbReference type="Pfam" id="PF13620">
    <property type="entry name" value="CarboxypepD_reg"/>
    <property type="match status" value="1"/>
</dbReference>
<comment type="subcellular location">
    <subcellularLocation>
        <location evidence="1">Cell outer membrane</location>
    </subcellularLocation>
</comment>
<dbReference type="InterPro" id="IPR011042">
    <property type="entry name" value="6-blade_b-propeller_TolB-like"/>
</dbReference>
<dbReference type="InterPro" id="IPR050330">
    <property type="entry name" value="Bact_OuterMem_StrucFunc"/>
</dbReference>
<dbReference type="SUPFAM" id="SSF103088">
    <property type="entry name" value="OmpA-like"/>
    <property type="match status" value="1"/>
</dbReference>
<reference evidence="7 8" key="1">
    <citation type="journal article" date="2018" name="Int. J. Syst. Evol. Microbiol.">
        <title>Zhouia spongiae sp. nov., isolated from a marine sponge.</title>
        <authorList>
            <person name="Zhuang L."/>
            <person name="Lin B."/>
            <person name="Qin F."/>
            <person name="Luo L."/>
        </authorList>
    </citation>
    <scope>NUCLEOTIDE SEQUENCE [LARGE SCALE GENOMIC DNA]</scope>
    <source>
        <strain evidence="7 8">HN-Y44</strain>
    </source>
</reference>
<evidence type="ECO:0000256" key="1">
    <source>
        <dbReference type="ARBA" id="ARBA00004442"/>
    </source>
</evidence>
<dbReference type="RefSeq" id="WP_242936694.1">
    <property type="nucleotide sequence ID" value="NZ_CP094326.1"/>
</dbReference>
<feature type="chain" id="PRO_5047036367" evidence="5">
    <location>
        <begin position="20"/>
        <end position="644"/>
    </location>
</feature>
<dbReference type="Pfam" id="PF07676">
    <property type="entry name" value="PD40"/>
    <property type="match status" value="2"/>
</dbReference>
<dbReference type="Pfam" id="PF00691">
    <property type="entry name" value="OmpA"/>
    <property type="match status" value="1"/>
</dbReference>
<dbReference type="InterPro" id="IPR036737">
    <property type="entry name" value="OmpA-like_sf"/>
</dbReference>
<dbReference type="PANTHER" id="PTHR30329">
    <property type="entry name" value="STATOR ELEMENT OF FLAGELLAR MOTOR COMPLEX"/>
    <property type="match status" value="1"/>
</dbReference>
<dbReference type="InterPro" id="IPR011990">
    <property type="entry name" value="TPR-like_helical_dom_sf"/>
</dbReference>
<dbReference type="Gene3D" id="3.30.1330.60">
    <property type="entry name" value="OmpA-like domain"/>
    <property type="match status" value="1"/>
</dbReference>
<dbReference type="Gene3D" id="2.120.10.30">
    <property type="entry name" value="TolB, C-terminal domain"/>
    <property type="match status" value="1"/>
</dbReference>
<protein>
    <submittedName>
        <fullName evidence="7">OmpA family protein</fullName>
    </submittedName>
</protein>
<evidence type="ECO:0000256" key="5">
    <source>
        <dbReference type="SAM" id="SignalP"/>
    </source>
</evidence>
<keyword evidence="8" id="KW-1185">Reference proteome</keyword>
<sequence length="644" mass="73230">MKKLLVLHIILISSLYLSAQSVSKADDYFNNYKFKEAIDLYHDIVAKSKEPKIGVIEKLADSYFNINDYSNAYLWYETLYKRKDGNLSETSFVKYVQSMKASEEYKKADAVIKEYYKDDLDRLKVIAAQKDHLDSLSSDGVVPAYTIYELKINTPYSDFGAAYYKGDIVFSSSRDTSRITEDIYEWNEQPYLDLFIAKRDETSGDLSDPEKFLNNMESSYHDATLTFSPDYKTVYFTKNFVQRNKLELNDKGVSNLQILKGEIKDNKIVNITPLKFNSPDYSCAHPTLSPDGNYLYFASDMPGGYGQTDIYVTRLFENGNTDTPVNLGPVINTVGREMFPFISGSTLYFASDSHYGLGGLDVFESKILENGRYSIPQNLGAPLNSNMDDFSFIINAEDNTGYFASNRSSGEGDDDIYSFKKKIVPATQTYSGQVLDEKTKEPVSEASIKIYDLFNEFISETMSESDGSYSITLTCASAYKVVFTKVEYSEKTITIETTEEPGARYKDKNVYLIPYESIVEKEGNVEKIKVNPIYFDYDKSDITQKAIPELEKVVFALHEFPNIKIKIESHTDSRGNDSYNMKLSDRRAKATQNYIVSRGVDPDRIESAIGYGETRLKNHCVNGIICSETEHSINRRSDFIIIEK</sequence>
<name>A0ABY3YKD8_9FLAO</name>
<dbReference type="InterPro" id="IPR006664">
    <property type="entry name" value="OMP_bac"/>
</dbReference>
<dbReference type="EMBL" id="CP094326">
    <property type="protein sequence ID" value="UNY98287.1"/>
    <property type="molecule type" value="Genomic_DNA"/>
</dbReference>
<evidence type="ECO:0000313" key="8">
    <source>
        <dbReference type="Proteomes" id="UP000829476"/>
    </source>
</evidence>
<dbReference type="SUPFAM" id="SSF48452">
    <property type="entry name" value="TPR-like"/>
    <property type="match status" value="1"/>
</dbReference>
<feature type="signal peptide" evidence="5">
    <location>
        <begin position="1"/>
        <end position="19"/>
    </location>
</feature>
<dbReference type="SUPFAM" id="SSF82171">
    <property type="entry name" value="DPP6 N-terminal domain-like"/>
    <property type="match status" value="1"/>
</dbReference>
<evidence type="ECO:0000256" key="3">
    <source>
        <dbReference type="ARBA" id="ARBA00023237"/>
    </source>
</evidence>
<evidence type="ECO:0000313" key="7">
    <source>
        <dbReference type="EMBL" id="UNY98287.1"/>
    </source>
</evidence>
<keyword evidence="3" id="KW-0998">Cell outer membrane</keyword>
<organism evidence="7 8">
    <name type="scientific">Zhouia spongiae</name>
    <dbReference type="NCBI Taxonomy" id="2202721"/>
    <lineage>
        <taxon>Bacteria</taxon>
        <taxon>Pseudomonadati</taxon>
        <taxon>Bacteroidota</taxon>
        <taxon>Flavobacteriia</taxon>
        <taxon>Flavobacteriales</taxon>
        <taxon>Flavobacteriaceae</taxon>
        <taxon>Zhouia</taxon>
    </lineage>
</organism>
<dbReference type="PANTHER" id="PTHR30329:SF21">
    <property type="entry name" value="LIPOPROTEIN YIAD-RELATED"/>
    <property type="match status" value="1"/>
</dbReference>
<proteinExistence type="predicted"/>
<accession>A0ABY3YKD8</accession>
<evidence type="ECO:0000256" key="2">
    <source>
        <dbReference type="ARBA" id="ARBA00023136"/>
    </source>
</evidence>
<dbReference type="InterPro" id="IPR006665">
    <property type="entry name" value="OmpA-like"/>
</dbReference>
<keyword evidence="5" id="KW-0732">Signal</keyword>
<feature type="domain" description="OmpA-like" evidence="6">
    <location>
        <begin position="522"/>
        <end position="644"/>
    </location>
</feature>